<dbReference type="Proteomes" id="UP000067399">
    <property type="component" value="Chromosome"/>
</dbReference>
<dbReference type="InterPro" id="IPR008333">
    <property type="entry name" value="Cbr1-like_FAD-bd_dom"/>
</dbReference>
<dbReference type="Pfam" id="PF00970">
    <property type="entry name" value="FAD_binding_6"/>
    <property type="match status" value="1"/>
</dbReference>
<dbReference type="PROSITE" id="PS51384">
    <property type="entry name" value="FAD_FR"/>
    <property type="match status" value="1"/>
</dbReference>
<dbReference type="InterPro" id="IPR039261">
    <property type="entry name" value="FNR_nucleotide-bd"/>
</dbReference>
<dbReference type="OrthoDB" id="9806195at2"/>
<dbReference type="PANTHER" id="PTHR47354">
    <property type="entry name" value="NADH OXIDOREDUCTASE HCR"/>
    <property type="match status" value="1"/>
</dbReference>
<name>A0A0P0US98_9GAMM</name>
<accession>A0A0P0US98</accession>
<protein>
    <submittedName>
        <fullName evidence="3">CDP-4-dehydro-6-deoxyglucose reductase</fullName>
        <ecNumber evidence="3">1.17.1.1</ecNumber>
    </submittedName>
</protein>
<dbReference type="PROSITE" id="PS00197">
    <property type="entry name" value="2FE2S_FER_1"/>
    <property type="match status" value="1"/>
</dbReference>
<dbReference type="InterPro" id="IPR050415">
    <property type="entry name" value="MRET"/>
</dbReference>
<keyword evidence="3" id="KW-0560">Oxidoreductase</keyword>
<dbReference type="EC" id="1.17.1.1" evidence="3"/>
<dbReference type="InterPro" id="IPR017938">
    <property type="entry name" value="Riboflavin_synthase-like_b-brl"/>
</dbReference>
<gene>
    <name evidence="3" type="ORF">BSEPE_0870</name>
</gene>
<dbReference type="InterPro" id="IPR036010">
    <property type="entry name" value="2Fe-2S_ferredoxin-like_sf"/>
</dbReference>
<dbReference type="GO" id="GO:0047099">
    <property type="term" value="F:CDP-4-dehydro-6-deoxyglucose reductase activity"/>
    <property type="evidence" value="ECO:0007669"/>
    <property type="project" value="UniProtKB-EC"/>
</dbReference>
<dbReference type="PROSITE" id="PS51085">
    <property type="entry name" value="2FE2S_FER_2"/>
    <property type="match status" value="1"/>
</dbReference>
<sequence length="337" mass="38094">MSSNNLFNVHLKNHRRDFECAEMDPILESGLHHGLAMRYECSNGSCGSCVAKLLKGQIKQIKHHDFPLTDEQKAENTFLTCCNAPASDLEVTLELIGGVKSIPIQSIEVKVKDIKFINKGMSIVKLRTPRSKTLQFMAGQNVELSFNGKSYHYPIASCPCHGMDLEFHIRHTECDVFASEIFKGGLKAKSKVKLKGPKGIFILKERSKRPMVFIAWDSGFAPIRSLVEHAFSLEMPNPVYFYWAFPATEQIPYLNNHAQSWRAMMDEYNYTPIACTFNRANKNDCKKVAKQIFEALDHNIVNQSDVYISVPAEVLIYLGELLFENGLNETQLIASPI</sequence>
<dbReference type="EMBL" id="AP013042">
    <property type="protein sequence ID" value="BAS67862.1"/>
    <property type="molecule type" value="Genomic_DNA"/>
</dbReference>
<evidence type="ECO:0000313" key="4">
    <source>
        <dbReference type="Proteomes" id="UP000067399"/>
    </source>
</evidence>
<dbReference type="PANTHER" id="PTHR47354:SF5">
    <property type="entry name" value="PROTEIN RFBI"/>
    <property type="match status" value="1"/>
</dbReference>
<dbReference type="Gene3D" id="3.10.20.30">
    <property type="match status" value="1"/>
</dbReference>
<dbReference type="RefSeq" id="WP_083502978.1">
    <property type="nucleotide sequence ID" value="NZ_AP013042.1"/>
</dbReference>
<dbReference type="Gene3D" id="3.40.50.80">
    <property type="entry name" value="Nucleotide-binding domain of ferredoxin-NADP reductase (FNR) module"/>
    <property type="match status" value="1"/>
</dbReference>
<evidence type="ECO:0000313" key="3">
    <source>
        <dbReference type="EMBL" id="BAS67862.1"/>
    </source>
</evidence>
<organism evidence="3 4">
    <name type="scientific">endosymbiont of Bathymodiolus septemdierum str. Myojin knoll</name>
    <dbReference type="NCBI Taxonomy" id="1303921"/>
    <lineage>
        <taxon>Bacteria</taxon>
        <taxon>Pseudomonadati</taxon>
        <taxon>Pseudomonadota</taxon>
        <taxon>Gammaproteobacteria</taxon>
        <taxon>sulfur-oxidizing symbionts</taxon>
    </lineage>
</organism>
<proteinExistence type="predicted"/>
<keyword evidence="4" id="KW-1185">Reference proteome</keyword>
<dbReference type="CDD" id="cd00207">
    <property type="entry name" value="fer2"/>
    <property type="match status" value="1"/>
</dbReference>
<dbReference type="STRING" id="1303921.BSEPE_0870"/>
<dbReference type="InterPro" id="IPR012675">
    <property type="entry name" value="Beta-grasp_dom_sf"/>
</dbReference>
<reference evidence="3 4" key="1">
    <citation type="journal article" date="2000" name="Mar. Ecol. Prog. Ser.">
        <title>Phylogenetic characterization of endosymbionts in three hydrothermal vent mussels: influence on host distributions.</title>
        <authorList>
            <person name="Fujiwara Y."/>
            <person name="Takai K."/>
            <person name="Uematsu K."/>
            <person name="Tsuchida S."/>
            <person name="Hunt J.C."/>
            <person name="Hashimoto J."/>
        </authorList>
    </citation>
    <scope>NUCLEOTIDE SEQUENCE [LARGE SCALE GENOMIC DNA]</scope>
    <source>
        <strain evidence="3 4">Myojin Knoll</strain>
    </source>
</reference>
<feature type="domain" description="FAD-binding FR-type" evidence="2">
    <location>
        <begin position="104"/>
        <end position="204"/>
    </location>
</feature>
<dbReference type="Pfam" id="PF00111">
    <property type="entry name" value="Fer2"/>
    <property type="match status" value="1"/>
</dbReference>
<dbReference type="AlphaFoldDB" id="A0A0P0US98"/>
<feature type="domain" description="2Fe-2S ferredoxin-type" evidence="1">
    <location>
        <begin position="7"/>
        <end position="99"/>
    </location>
</feature>
<dbReference type="SUPFAM" id="SSF52343">
    <property type="entry name" value="Ferredoxin reductase-like, C-terminal NADP-linked domain"/>
    <property type="match status" value="1"/>
</dbReference>
<dbReference type="KEGG" id="ebh:BSEPE_0870"/>
<dbReference type="SUPFAM" id="SSF63380">
    <property type="entry name" value="Riboflavin synthase domain-like"/>
    <property type="match status" value="1"/>
</dbReference>
<dbReference type="GO" id="GO:0051537">
    <property type="term" value="F:2 iron, 2 sulfur cluster binding"/>
    <property type="evidence" value="ECO:0007669"/>
    <property type="project" value="InterPro"/>
</dbReference>
<dbReference type="InterPro" id="IPR001041">
    <property type="entry name" value="2Fe-2S_ferredoxin-type"/>
</dbReference>
<dbReference type="SUPFAM" id="SSF54292">
    <property type="entry name" value="2Fe-2S ferredoxin-like"/>
    <property type="match status" value="1"/>
</dbReference>
<dbReference type="PRINTS" id="PR00410">
    <property type="entry name" value="PHEHYDRXLASE"/>
</dbReference>
<reference evidence="3 4" key="2">
    <citation type="journal article" date="2016" name="ISME J.">
        <title>Heterogeneous composition of key metabolic gene clusters in a vent mussel symbiont population.</title>
        <authorList>
            <person name="Ikuta T."/>
            <person name="Takaki Y."/>
            <person name="Nagai Y."/>
            <person name="Shimamura S."/>
            <person name="Tsuda M."/>
            <person name="Kawagucci S."/>
            <person name="Aoki Y."/>
            <person name="Inoue K."/>
            <person name="Teruya M."/>
            <person name="Satou K."/>
            <person name="Teruya K."/>
            <person name="Shimoji M."/>
            <person name="Tamotsu H."/>
            <person name="Hirano T."/>
            <person name="Maruyama T."/>
            <person name="Yoshida T."/>
        </authorList>
    </citation>
    <scope>NUCLEOTIDE SEQUENCE [LARGE SCALE GENOMIC DNA]</scope>
    <source>
        <strain evidence="3 4">Myojin Knoll</strain>
    </source>
</reference>
<dbReference type="InterPro" id="IPR006058">
    <property type="entry name" value="2Fe2S_fd_BS"/>
</dbReference>
<dbReference type="InterPro" id="IPR017927">
    <property type="entry name" value="FAD-bd_FR_type"/>
</dbReference>
<evidence type="ECO:0000259" key="1">
    <source>
        <dbReference type="PROSITE" id="PS51085"/>
    </source>
</evidence>
<evidence type="ECO:0000259" key="2">
    <source>
        <dbReference type="PROSITE" id="PS51384"/>
    </source>
</evidence>
<dbReference type="Gene3D" id="2.40.30.10">
    <property type="entry name" value="Translation factors"/>
    <property type="match status" value="1"/>
</dbReference>